<dbReference type="GO" id="GO:0004132">
    <property type="term" value="F:dCMP deaminase activity"/>
    <property type="evidence" value="ECO:0007669"/>
    <property type="project" value="TreeGrafter"/>
</dbReference>
<evidence type="ECO:0000256" key="4">
    <source>
        <dbReference type="ARBA" id="ARBA00022801"/>
    </source>
</evidence>
<proteinExistence type="inferred from homology"/>
<evidence type="ECO:0000259" key="8">
    <source>
        <dbReference type="PROSITE" id="PS51747"/>
    </source>
</evidence>
<dbReference type="Proteomes" id="UP001153714">
    <property type="component" value="Chromosome 1"/>
</dbReference>
<dbReference type="InterPro" id="IPR015517">
    <property type="entry name" value="dCMP_deaminase-rel"/>
</dbReference>
<comment type="similarity">
    <text evidence="1">Belongs to the cytidine and deoxycytidylate deaminase family.</text>
</comment>
<keyword evidence="2" id="KW-0479">Metal-binding</keyword>
<evidence type="ECO:0000256" key="7">
    <source>
        <dbReference type="ARBA" id="ARBA00041763"/>
    </source>
</evidence>
<dbReference type="Pfam" id="PF00383">
    <property type="entry name" value="dCMP_cyt_deam_1"/>
    <property type="match status" value="1"/>
</dbReference>
<keyword evidence="3" id="KW-0545">Nucleotide biosynthesis</keyword>
<evidence type="ECO:0000256" key="1">
    <source>
        <dbReference type="ARBA" id="ARBA00006576"/>
    </source>
</evidence>
<dbReference type="PROSITE" id="PS00903">
    <property type="entry name" value="CYT_DCMP_DEAMINASES_1"/>
    <property type="match status" value="1"/>
</dbReference>
<dbReference type="PANTHER" id="PTHR11086">
    <property type="entry name" value="DEOXYCYTIDYLATE DEAMINASE-RELATED"/>
    <property type="match status" value="1"/>
</dbReference>
<evidence type="ECO:0000256" key="5">
    <source>
        <dbReference type="ARBA" id="ARBA00022833"/>
    </source>
</evidence>
<dbReference type="EC" id="3.5.4.12" evidence="6"/>
<evidence type="ECO:0000256" key="3">
    <source>
        <dbReference type="ARBA" id="ARBA00022727"/>
    </source>
</evidence>
<sequence length="232" mass="26046">MSDLSLPISGYNTEIRLDNPINVAVSEIHTAVNKKEMIIFAGETTSWRLRFWQRSGVKTLSAKTNYRYNGMPNGCCDDDFPWGKTSSIPTNTKGLYVCHAEMNAILNKNSSDVRDCTIFVGLFPCNECAKIIIQSGIKEVVYLSDEKAHKSSYQASKKMFNAAGVRYWQYTPQIDKIVIDFTKLKLSDSPSKLEIQKLTINDNCADVNVSLQPLLAEELCLRVSTNQENSLV</sequence>
<dbReference type="InterPro" id="IPR016192">
    <property type="entry name" value="APOBEC/CMP_deaminase_Zn-bd"/>
</dbReference>
<protein>
    <recommendedName>
        <fullName evidence="7">dCMP deaminase</fullName>
        <ecNumber evidence="6">3.5.4.12</ecNumber>
    </recommendedName>
    <alternativeName>
        <fullName evidence="7">dCMP deaminase</fullName>
    </alternativeName>
</protein>
<dbReference type="Gene3D" id="3.40.140.10">
    <property type="entry name" value="Cytidine Deaminase, domain 2"/>
    <property type="match status" value="1"/>
</dbReference>
<evidence type="ECO:0000313" key="9">
    <source>
        <dbReference type="EMBL" id="CAG9782530.1"/>
    </source>
</evidence>
<keyword evidence="10" id="KW-1185">Reference proteome</keyword>
<dbReference type="PANTHER" id="PTHR11086:SF18">
    <property type="entry name" value="DEOXYCYTIDYLATE DEAMINASE"/>
    <property type="match status" value="1"/>
</dbReference>
<evidence type="ECO:0000313" key="10">
    <source>
        <dbReference type="Proteomes" id="UP001153714"/>
    </source>
</evidence>
<accession>A0A9N9N4C9</accession>
<evidence type="ECO:0000256" key="6">
    <source>
        <dbReference type="ARBA" id="ARBA00038938"/>
    </source>
</evidence>
<dbReference type="InterPro" id="IPR016193">
    <property type="entry name" value="Cytidine_deaminase-like"/>
</dbReference>
<dbReference type="GO" id="GO:0008270">
    <property type="term" value="F:zinc ion binding"/>
    <property type="evidence" value="ECO:0007669"/>
    <property type="project" value="InterPro"/>
</dbReference>
<dbReference type="SUPFAM" id="SSF53927">
    <property type="entry name" value="Cytidine deaminase-like"/>
    <property type="match status" value="1"/>
</dbReference>
<keyword evidence="4" id="KW-0378">Hydrolase</keyword>
<feature type="domain" description="CMP/dCMP-type deaminase" evidence="8">
    <location>
        <begin position="46"/>
        <end position="167"/>
    </location>
</feature>
<keyword evidence="5" id="KW-0862">Zinc</keyword>
<dbReference type="EMBL" id="OU893332">
    <property type="protein sequence ID" value="CAG9782530.1"/>
    <property type="molecule type" value="Genomic_DNA"/>
</dbReference>
<dbReference type="AlphaFoldDB" id="A0A9N9N4C9"/>
<reference evidence="9" key="2">
    <citation type="submission" date="2022-10" db="EMBL/GenBank/DDBJ databases">
        <authorList>
            <consortium name="ENA_rothamsted_submissions"/>
            <consortium name="culmorum"/>
            <person name="King R."/>
        </authorList>
    </citation>
    <scope>NUCLEOTIDE SEQUENCE</scope>
</reference>
<organism evidence="9 10">
    <name type="scientific">Diatraea saccharalis</name>
    <name type="common">sugarcane borer</name>
    <dbReference type="NCBI Taxonomy" id="40085"/>
    <lineage>
        <taxon>Eukaryota</taxon>
        <taxon>Metazoa</taxon>
        <taxon>Ecdysozoa</taxon>
        <taxon>Arthropoda</taxon>
        <taxon>Hexapoda</taxon>
        <taxon>Insecta</taxon>
        <taxon>Pterygota</taxon>
        <taxon>Neoptera</taxon>
        <taxon>Endopterygota</taxon>
        <taxon>Lepidoptera</taxon>
        <taxon>Glossata</taxon>
        <taxon>Ditrysia</taxon>
        <taxon>Pyraloidea</taxon>
        <taxon>Crambidae</taxon>
        <taxon>Crambinae</taxon>
        <taxon>Diatraea</taxon>
    </lineage>
</organism>
<dbReference type="OrthoDB" id="6710946at2759"/>
<dbReference type="PROSITE" id="PS51747">
    <property type="entry name" value="CYT_DCMP_DEAMINASES_2"/>
    <property type="match status" value="1"/>
</dbReference>
<evidence type="ECO:0000256" key="2">
    <source>
        <dbReference type="ARBA" id="ARBA00022723"/>
    </source>
</evidence>
<gene>
    <name evidence="9" type="ORF">DIATSA_LOCUS776</name>
</gene>
<dbReference type="GO" id="GO:0005737">
    <property type="term" value="C:cytoplasm"/>
    <property type="evidence" value="ECO:0007669"/>
    <property type="project" value="TreeGrafter"/>
</dbReference>
<dbReference type="InterPro" id="IPR002125">
    <property type="entry name" value="CMP_dCMP_dom"/>
</dbReference>
<name>A0A9N9N4C9_9NEOP</name>
<reference evidence="9" key="1">
    <citation type="submission" date="2021-12" db="EMBL/GenBank/DDBJ databases">
        <authorList>
            <person name="King R."/>
        </authorList>
    </citation>
    <scope>NUCLEOTIDE SEQUENCE</scope>
</reference>